<sequence length="86" mass="8573">MGKPVMRGTAVAMGLAVTLLAGCSSENGPETIRTIEPATAAVSPELTTPPAGTVRPLDQAVEAMVLDPASGESAALADDGNTLLLL</sequence>
<gene>
    <name evidence="2" type="ORF">Q8814_25440</name>
</gene>
<protein>
    <submittedName>
        <fullName evidence="2">Uncharacterized protein</fullName>
    </submittedName>
</protein>
<comment type="caution">
    <text evidence="2">The sequence shown here is derived from an EMBL/GenBank/DDBJ whole genome shotgun (WGS) entry which is preliminary data.</text>
</comment>
<keyword evidence="3" id="KW-1185">Reference proteome</keyword>
<evidence type="ECO:0000313" key="2">
    <source>
        <dbReference type="EMBL" id="MEE2035409.1"/>
    </source>
</evidence>
<organism evidence="2 3">
    <name type="scientific">Rhodococcus chondri</name>
    <dbReference type="NCBI Taxonomy" id="3065941"/>
    <lineage>
        <taxon>Bacteria</taxon>
        <taxon>Bacillati</taxon>
        <taxon>Actinomycetota</taxon>
        <taxon>Actinomycetes</taxon>
        <taxon>Mycobacteriales</taxon>
        <taxon>Nocardiaceae</taxon>
        <taxon>Rhodococcus</taxon>
    </lineage>
</organism>
<dbReference type="PROSITE" id="PS51257">
    <property type="entry name" value="PROKAR_LIPOPROTEIN"/>
    <property type="match status" value="1"/>
</dbReference>
<feature type="signal peptide" evidence="1">
    <location>
        <begin position="1"/>
        <end position="21"/>
    </location>
</feature>
<evidence type="ECO:0000313" key="3">
    <source>
        <dbReference type="Proteomes" id="UP001331936"/>
    </source>
</evidence>
<feature type="chain" id="PRO_5046748161" evidence="1">
    <location>
        <begin position="22"/>
        <end position="86"/>
    </location>
</feature>
<evidence type="ECO:0000256" key="1">
    <source>
        <dbReference type="SAM" id="SignalP"/>
    </source>
</evidence>
<dbReference type="EMBL" id="JAUZMZ010000306">
    <property type="protein sequence ID" value="MEE2035409.1"/>
    <property type="molecule type" value="Genomic_DNA"/>
</dbReference>
<feature type="non-terminal residue" evidence="2">
    <location>
        <position position="86"/>
    </location>
</feature>
<reference evidence="2 3" key="1">
    <citation type="submission" date="2023-08" db="EMBL/GenBank/DDBJ databases">
        <authorList>
            <person name="Girao M."/>
            <person name="Carvalho M.F."/>
        </authorList>
    </citation>
    <scope>NUCLEOTIDE SEQUENCE [LARGE SCALE GENOMIC DNA]</scope>
    <source>
        <strain evidence="2 3">CC-R104</strain>
    </source>
</reference>
<keyword evidence="1" id="KW-0732">Signal</keyword>
<accession>A0ABU7JZS0</accession>
<proteinExistence type="predicted"/>
<name>A0ABU7JZS0_9NOCA</name>
<dbReference type="Proteomes" id="UP001331936">
    <property type="component" value="Unassembled WGS sequence"/>
</dbReference>